<dbReference type="PRINTS" id="PR00039">
    <property type="entry name" value="HTHLYSR"/>
</dbReference>
<dbReference type="GO" id="GO:0003677">
    <property type="term" value="F:DNA binding"/>
    <property type="evidence" value="ECO:0007669"/>
    <property type="project" value="UniProtKB-KW"/>
</dbReference>
<evidence type="ECO:0000256" key="1">
    <source>
        <dbReference type="ARBA" id="ARBA00023015"/>
    </source>
</evidence>
<sequence length="96" mass="10739">MKTINIDTSLLRSFVTIVDVGTFALAAKEVCRTQSALSQQMEKLESELAVELFRRIGRNKVVTNEGMKIYDLAKKMLEMNDAILQQASISSKLTTL</sequence>
<proteinExistence type="predicted"/>
<dbReference type="PANTHER" id="PTHR30579">
    <property type="entry name" value="TRANSCRIPTIONAL REGULATOR"/>
    <property type="match status" value="1"/>
</dbReference>
<dbReference type="InterPro" id="IPR036390">
    <property type="entry name" value="WH_DNA-bd_sf"/>
</dbReference>
<gene>
    <name evidence="5" type="primary">203</name>
    <name evidence="5" type="ORF">AH04_203</name>
</gene>
<dbReference type="GO" id="GO:0003700">
    <property type="term" value="F:DNA-binding transcription factor activity"/>
    <property type="evidence" value="ECO:0007669"/>
    <property type="project" value="InterPro"/>
</dbReference>
<dbReference type="PANTHER" id="PTHR30579:SF7">
    <property type="entry name" value="HTH-TYPE TRANSCRIPTIONAL REGULATOR LRHA-RELATED"/>
    <property type="match status" value="1"/>
</dbReference>
<keyword evidence="2" id="KW-0238">DNA-binding</keyword>
<accession>A0AAE8BQ55</accession>
<dbReference type="PROSITE" id="PS50931">
    <property type="entry name" value="HTH_LYSR"/>
    <property type="match status" value="1"/>
</dbReference>
<evidence type="ECO:0000256" key="3">
    <source>
        <dbReference type="ARBA" id="ARBA00023163"/>
    </source>
</evidence>
<dbReference type="SUPFAM" id="SSF46785">
    <property type="entry name" value="Winged helix' DNA-binding domain"/>
    <property type="match status" value="1"/>
</dbReference>
<dbReference type="Pfam" id="PF00126">
    <property type="entry name" value="HTH_1"/>
    <property type="match status" value="1"/>
</dbReference>
<dbReference type="InterPro" id="IPR050176">
    <property type="entry name" value="LTTR"/>
</dbReference>
<evidence type="ECO:0000256" key="2">
    <source>
        <dbReference type="ARBA" id="ARBA00023125"/>
    </source>
</evidence>
<dbReference type="KEGG" id="vg:77944083"/>
<protein>
    <submittedName>
        <fullName evidence="5">HTH transcriptional regulator</fullName>
    </submittedName>
</protein>
<name>A0AAE8BQ55_9CAUD</name>
<evidence type="ECO:0000259" key="4">
    <source>
        <dbReference type="PROSITE" id="PS50931"/>
    </source>
</evidence>
<dbReference type="EMBL" id="MZ501267">
    <property type="protein sequence ID" value="QZA70678.1"/>
    <property type="molecule type" value="Genomic_DNA"/>
</dbReference>
<dbReference type="GeneID" id="77944083"/>
<dbReference type="Gene3D" id="1.10.10.10">
    <property type="entry name" value="Winged helix-like DNA-binding domain superfamily/Winged helix DNA-binding domain"/>
    <property type="match status" value="1"/>
</dbReference>
<reference evidence="5" key="1">
    <citation type="submission" date="2021-07" db="EMBL/GenBank/DDBJ databases">
        <authorList>
            <person name="Roth S.J."/>
            <person name="Krukonis G.P."/>
            <person name="Delesalle V.A."/>
        </authorList>
    </citation>
    <scope>NUCLEOTIDE SEQUENCE</scope>
</reference>
<evidence type="ECO:0000313" key="6">
    <source>
        <dbReference type="Proteomes" id="UP000827517"/>
    </source>
</evidence>
<feature type="domain" description="HTH lysR-type" evidence="4">
    <location>
        <begin position="6"/>
        <end position="63"/>
    </location>
</feature>
<evidence type="ECO:0000313" key="5">
    <source>
        <dbReference type="EMBL" id="QZA70678.1"/>
    </source>
</evidence>
<organism evidence="5 6">
    <name type="scientific">Erwinia phage AH04</name>
    <dbReference type="NCBI Taxonomy" id="2869569"/>
    <lineage>
        <taxon>Viruses</taxon>
        <taxon>Duplodnaviria</taxon>
        <taxon>Heunggongvirae</taxon>
        <taxon>Uroviricota</taxon>
        <taxon>Caudoviricetes</taxon>
        <taxon>Chimalliviridae</taxon>
        <taxon>Meadowvirus</taxon>
        <taxon>Meadowvirus AH04</taxon>
    </lineage>
</organism>
<keyword evidence="3" id="KW-0804">Transcription</keyword>
<dbReference type="Proteomes" id="UP000827517">
    <property type="component" value="Segment"/>
</dbReference>
<dbReference type="InterPro" id="IPR036388">
    <property type="entry name" value="WH-like_DNA-bd_sf"/>
</dbReference>
<dbReference type="InterPro" id="IPR000847">
    <property type="entry name" value="LysR_HTH_N"/>
</dbReference>
<dbReference type="RefSeq" id="YP_010667957.1">
    <property type="nucleotide sequence ID" value="NC_070952.1"/>
</dbReference>
<keyword evidence="6" id="KW-1185">Reference proteome</keyword>
<keyword evidence="1" id="KW-0805">Transcription regulation</keyword>